<protein>
    <submittedName>
        <fullName evidence="1">Uncharacterized protein</fullName>
    </submittedName>
</protein>
<sequence>MVFCRPCSVCEAAQPMDLGFIRQLCIPSANRSEHFLLHLTDS</sequence>
<evidence type="ECO:0000313" key="1">
    <source>
        <dbReference type="EMBL" id="JAD92574.1"/>
    </source>
</evidence>
<reference evidence="1" key="2">
    <citation type="journal article" date="2015" name="Data Brief">
        <title>Shoot transcriptome of the giant reed, Arundo donax.</title>
        <authorList>
            <person name="Barrero R.A."/>
            <person name="Guerrero F.D."/>
            <person name="Moolhuijzen P."/>
            <person name="Goolsby J.A."/>
            <person name="Tidwell J."/>
            <person name="Bellgard S.E."/>
            <person name="Bellgard M.I."/>
        </authorList>
    </citation>
    <scope>NUCLEOTIDE SEQUENCE</scope>
    <source>
        <tissue evidence="1">Shoot tissue taken approximately 20 cm above the soil surface</tissue>
    </source>
</reference>
<name>A0A0A9DVJ3_ARUDO</name>
<dbReference type="AlphaFoldDB" id="A0A0A9DVJ3"/>
<dbReference type="EMBL" id="GBRH01205321">
    <property type="protein sequence ID" value="JAD92574.1"/>
    <property type="molecule type" value="Transcribed_RNA"/>
</dbReference>
<accession>A0A0A9DVJ3</accession>
<proteinExistence type="predicted"/>
<reference evidence="1" key="1">
    <citation type="submission" date="2014-09" db="EMBL/GenBank/DDBJ databases">
        <authorList>
            <person name="Magalhaes I.L.F."/>
            <person name="Oliveira U."/>
            <person name="Santos F.R."/>
            <person name="Vidigal T.H.D.A."/>
            <person name="Brescovit A.D."/>
            <person name="Santos A.J."/>
        </authorList>
    </citation>
    <scope>NUCLEOTIDE SEQUENCE</scope>
    <source>
        <tissue evidence="1">Shoot tissue taken approximately 20 cm above the soil surface</tissue>
    </source>
</reference>
<organism evidence="1">
    <name type="scientific">Arundo donax</name>
    <name type="common">Giant reed</name>
    <name type="synonym">Donax arundinaceus</name>
    <dbReference type="NCBI Taxonomy" id="35708"/>
    <lineage>
        <taxon>Eukaryota</taxon>
        <taxon>Viridiplantae</taxon>
        <taxon>Streptophyta</taxon>
        <taxon>Embryophyta</taxon>
        <taxon>Tracheophyta</taxon>
        <taxon>Spermatophyta</taxon>
        <taxon>Magnoliopsida</taxon>
        <taxon>Liliopsida</taxon>
        <taxon>Poales</taxon>
        <taxon>Poaceae</taxon>
        <taxon>PACMAD clade</taxon>
        <taxon>Arundinoideae</taxon>
        <taxon>Arundineae</taxon>
        <taxon>Arundo</taxon>
    </lineage>
</organism>